<feature type="domain" description="Cyclic nucleotide-binding" evidence="4">
    <location>
        <begin position="17"/>
        <end position="137"/>
    </location>
</feature>
<dbReference type="SUPFAM" id="SSF46785">
    <property type="entry name" value="Winged helix' DNA-binding domain"/>
    <property type="match status" value="1"/>
</dbReference>
<gene>
    <name evidence="6" type="ORF">JI741_31140</name>
</gene>
<dbReference type="InterPro" id="IPR000595">
    <property type="entry name" value="cNMP-bd_dom"/>
</dbReference>
<feature type="domain" description="HTH crp-type" evidence="5">
    <location>
        <begin position="151"/>
        <end position="224"/>
    </location>
</feature>
<reference evidence="6 7" key="1">
    <citation type="submission" date="2021-01" db="EMBL/GenBank/DDBJ databases">
        <title>Chryseolinea sp. Jin1 Genome sequencing and assembly.</title>
        <authorList>
            <person name="Kim I."/>
        </authorList>
    </citation>
    <scope>NUCLEOTIDE SEQUENCE [LARGE SCALE GENOMIC DNA]</scope>
    <source>
        <strain evidence="6 7">Jin1</strain>
    </source>
</reference>
<evidence type="ECO:0000256" key="3">
    <source>
        <dbReference type="ARBA" id="ARBA00023163"/>
    </source>
</evidence>
<sequence>MLQNFLSENFRLKKDQIFEGLATDEVESLMGSGVTHLYRKGEVIFREGGIPTGIFYVKTGRIKKYKTTGKGGEQIFYVCSEGELLGYHALLSEEYYPDSAATLEDAEITFIPKENFLSVIRNSTILSNTLLKALGHEFSLFINSITNLATKTVRERLAFNLLILDEKYKNPAMTETPSDINLSRTDLANMVGTAKETLVRLLQEFVGAGLIEKADRSIRIVDRKGMIKEANLRGLNSKKVTSVK</sequence>
<dbReference type="RefSeq" id="WP_202016338.1">
    <property type="nucleotide sequence ID" value="NZ_JAERRB010000019.1"/>
</dbReference>
<evidence type="ECO:0000256" key="1">
    <source>
        <dbReference type="ARBA" id="ARBA00023015"/>
    </source>
</evidence>
<evidence type="ECO:0000313" key="6">
    <source>
        <dbReference type="EMBL" id="MBL0745730.1"/>
    </source>
</evidence>
<dbReference type="PROSITE" id="PS51063">
    <property type="entry name" value="HTH_CRP_2"/>
    <property type="match status" value="1"/>
</dbReference>
<dbReference type="PANTHER" id="PTHR24567">
    <property type="entry name" value="CRP FAMILY TRANSCRIPTIONAL REGULATORY PROTEIN"/>
    <property type="match status" value="1"/>
</dbReference>
<keyword evidence="3" id="KW-0804">Transcription</keyword>
<name>A0ABS1L2C1_9BACT</name>
<dbReference type="PANTHER" id="PTHR24567:SF74">
    <property type="entry name" value="HTH-TYPE TRANSCRIPTIONAL REGULATOR ARCR"/>
    <property type="match status" value="1"/>
</dbReference>
<dbReference type="Pfam" id="PF13545">
    <property type="entry name" value="HTH_Crp_2"/>
    <property type="match status" value="1"/>
</dbReference>
<dbReference type="InterPro" id="IPR014710">
    <property type="entry name" value="RmlC-like_jellyroll"/>
</dbReference>
<keyword evidence="1" id="KW-0805">Transcription regulation</keyword>
<evidence type="ECO:0000259" key="5">
    <source>
        <dbReference type="PROSITE" id="PS51063"/>
    </source>
</evidence>
<dbReference type="SUPFAM" id="SSF51206">
    <property type="entry name" value="cAMP-binding domain-like"/>
    <property type="match status" value="1"/>
</dbReference>
<comment type="caution">
    <text evidence="6">The sequence shown here is derived from an EMBL/GenBank/DDBJ whole genome shotgun (WGS) entry which is preliminary data.</text>
</comment>
<evidence type="ECO:0000259" key="4">
    <source>
        <dbReference type="PROSITE" id="PS50042"/>
    </source>
</evidence>
<dbReference type="InterPro" id="IPR050397">
    <property type="entry name" value="Env_Response_Regulators"/>
</dbReference>
<dbReference type="InterPro" id="IPR018490">
    <property type="entry name" value="cNMP-bd_dom_sf"/>
</dbReference>
<dbReference type="Proteomes" id="UP000613030">
    <property type="component" value="Unassembled WGS sequence"/>
</dbReference>
<evidence type="ECO:0000256" key="2">
    <source>
        <dbReference type="ARBA" id="ARBA00023125"/>
    </source>
</evidence>
<dbReference type="SMART" id="SM00100">
    <property type="entry name" value="cNMP"/>
    <property type="match status" value="1"/>
</dbReference>
<dbReference type="SMART" id="SM00419">
    <property type="entry name" value="HTH_CRP"/>
    <property type="match status" value="1"/>
</dbReference>
<proteinExistence type="predicted"/>
<dbReference type="EMBL" id="JAERRB010000019">
    <property type="protein sequence ID" value="MBL0745730.1"/>
    <property type="molecule type" value="Genomic_DNA"/>
</dbReference>
<dbReference type="PROSITE" id="PS50042">
    <property type="entry name" value="CNMP_BINDING_3"/>
    <property type="match status" value="1"/>
</dbReference>
<protein>
    <submittedName>
        <fullName evidence="6">Crp/Fnr family transcriptional regulator</fullName>
    </submittedName>
</protein>
<keyword evidence="2" id="KW-0238">DNA-binding</keyword>
<dbReference type="Gene3D" id="2.60.120.10">
    <property type="entry name" value="Jelly Rolls"/>
    <property type="match status" value="1"/>
</dbReference>
<dbReference type="InterPro" id="IPR012318">
    <property type="entry name" value="HTH_CRP"/>
</dbReference>
<dbReference type="Gene3D" id="1.10.10.10">
    <property type="entry name" value="Winged helix-like DNA-binding domain superfamily/Winged helix DNA-binding domain"/>
    <property type="match status" value="1"/>
</dbReference>
<dbReference type="CDD" id="cd00038">
    <property type="entry name" value="CAP_ED"/>
    <property type="match status" value="1"/>
</dbReference>
<evidence type="ECO:0000313" key="7">
    <source>
        <dbReference type="Proteomes" id="UP000613030"/>
    </source>
</evidence>
<dbReference type="InterPro" id="IPR036390">
    <property type="entry name" value="WH_DNA-bd_sf"/>
</dbReference>
<organism evidence="6 7">
    <name type="scientific">Chryseolinea lacunae</name>
    <dbReference type="NCBI Taxonomy" id="2801331"/>
    <lineage>
        <taxon>Bacteria</taxon>
        <taxon>Pseudomonadati</taxon>
        <taxon>Bacteroidota</taxon>
        <taxon>Cytophagia</taxon>
        <taxon>Cytophagales</taxon>
        <taxon>Fulvivirgaceae</taxon>
        <taxon>Chryseolinea</taxon>
    </lineage>
</organism>
<keyword evidence="7" id="KW-1185">Reference proteome</keyword>
<dbReference type="Pfam" id="PF00027">
    <property type="entry name" value="cNMP_binding"/>
    <property type="match status" value="1"/>
</dbReference>
<dbReference type="InterPro" id="IPR036388">
    <property type="entry name" value="WH-like_DNA-bd_sf"/>
</dbReference>
<accession>A0ABS1L2C1</accession>